<name>A0A4R2J9B4_9PSEU</name>
<feature type="compositionally biased region" description="Basic and acidic residues" evidence="1">
    <location>
        <begin position="135"/>
        <end position="144"/>
    </location>
</feature>
<dbReference type="AlphaFoldDB" id="A0A4R2J9B4"/>
<keyword evidence="3" id="KW-1185">Reference proteome</keyword>
<reference evidence="2 3" key="1">
    <citation type="submission" date="2019-03" db="EMBL/GenBank/DDBJ databases">
        <title>Genomic Encyclopedia of Type Strains, Phase IV (KMG-IV): sequencing the most valuable type-strain genomes for metagenomic binning, comparative biology and taxonomic classification.</title>
        <authorList>
            <person name="Goeker M."/>
        </authorList>
    </citation>
    <scope>NUCLEOTIDE SEQUENCE [LARGE SCALE GENOMIC DNA]</scope>
    <source>
        <strain evidence="2 3">DSM 45934</strain>
    </source>
</reference>
<dbReference type="Gene3D" id="3.30.1310.10">
    <property type="entry name" value="Nucleoid-associated protein YbaB-like domain"/>
    <property type="match status" value="1"/>
</dbReference>
<evidence type="ECO:0000256" key="1">
    <source>
        <dbReference type="SAM" id="MobiDB-lite"/>
    </source>
</evidence>
<dbReference type="InterPro" id="IPR004401">
    <property type="entry name" value="YbaB/EbfC"/>
</dbReference>
<dbReference type="Proteomes" id="UP000295680">
    <property type="component" value="Unassembled WGS sequence"/>
</dbReference>
<dbReference type="OrthoDB" id="3685284at2"/>
<feature type="region of interest" description="Disordered" evidence="1">
    <location>
        <begin position="109"/>
        <end position="144"/>
    </location>
</feature>
<keyword evidence="2" id="KW-0238">DNA-binding</keyword>
<evidence type="ECO:0000313" key="3">
    <source>
        <dbReference type="Proteomes" id="UP000295680"/>
    </source>
</evidence>
<proteinExistence type="predicted"/>
<dbReference type="RefSeq" id="WP_132124407.1">
    <property type="nucleotide sequence ID" value="NZ_SLWS01000012.1"/>
</dbReference>
<evidence type="ECO:0000313" key="2">
    <source>
        <dbReference type="EMBL" id="TCO52479.1"/>
    </source>
</evidence>
<gene>
    <name evidence="2" type="ORF">EV192_112211</name>
</gene>
<organism evidence="2 3">
    <name type="scientific">Actinocrispum wychmicini</name>
    <dbReference type="NCBI Taxonomy" id="1213861"/>
    <lineage>
        <taxon>Bacteria</taxon>
        <taxon>Bacillati</taxon>
        <taxon>Actinomycetota</taxon>
        <taxon>Actinomycetes</taxon>
        <taxon>Pseudonocardiales</taxon>
        <taxon>Pseudonocardiaceae</taxon>
        <taxon>Actinocrispum</taxon>
    </lineage>
</organism>
<dbReference type="EMBL" id="SLWS01000012">
    <property type="protein sequence ID" value="TCO52479.1"/>
    <property type="molecule type" value="Genomic_DNA"/>
</dbReference>
<dbReference type="Pfam" id="PF02575">
    <property type="entry name" value="YbaB_DNA_bd"/>
    <property type="match status" value="1"/>
</dbReference>
<feature type="compositionally biased region" description="Pro residues" evidence="1">
    <location>
        <begin position="111"/>
        <end position="123"/>
    </location>
</feature>
<dbReference type="GO" id="GO:0003677">
    <property type="term" value="F:DNA binding"/>
    <property type="evidence" value="ECO:0007669"/>
    <property type="project" value="UniProtKB-KW"/>
</dbReference>
<dbReference type="InterPro" id="IPR036894">
    <property type="entry name" value="YbaB-like_sf"/>
</dbReference>
<comment type="caution">
    <text evidence="2">The sequence shown here is derived from an EMBL/GenBank/DDBJ whole genome shotgun (WGS) entry which is preliminary data.</text>
</comment>
<sequence length="144" mass="16144">MSGTHWERQVAETAQRYQDMRNRVAQLSVTEVSRDGMVQVTVSASGHLTDLTLKERWRPTPATRIAVEIMQCVRRAQARIPDLLQQAMIETVGPRDPAAHLIVAEARERFPQPPELEPTPPAPRTGIAGGEDDWDGRPVMEDIQ</sequence>
<dbReference type="SUPFAM" id="SSF82607">
    <property type="entry name" value="YbaB-like"/>
    <property type="match status" value="1"/>
</dbReference>
<protein>
    <submittedName>
        <fullName evidence="2">YbaB/EbfC DNA-binding family protein</fullName>
    </submittedName>
</protein>
<accession>A0A4R2J9B4</accession>